<sequence length="199" mass="21842">MLTPGDYDVPPGMVASVVTHLEMRTAAAPRPVPAPEGVSLRRIHAPAPDWYRDLFTRVGGQDWLWFSRLGLDDAALSKILCDPKVELYALEKQGHAEGLLELDFRDKGACELAFFGVTPVLIGSGAGRFMMNAAIEKAWAHPIARFHLHTCTLDHPGALAFYRRSGFTPLRQQIEIAPDPRLSGNLPRAAGPHIPIFEG</sequence>
<dbReference type="PANTHER" id="PTHR43800:SF1">
    <property type="entry name" value="PEPTIDYL-LYSINE N-ACETYLTRANSFERASE YJAB"/>
    <property type="match status" value="1"/>
</dbReference>
<name>A0A4R5EWB9_9RHOB</name>
<dbReference type="Pfam" id="PF00583">
    <property type="entry name" value="Acetyltransf_1"/>
    <property type="match status" value="1"/>
</dbReference>
<evidence type="ECO:0000313" key="4">
    <source>
        <dbReference type="EMBL" id="TDE39140.1"/>
    </source>
</evidence>
<gene>
    <name evidence="4" type="ORF">E1B25_08240</name>
</gene>
<dbReference type="Proteomes" id="UP000294662">
    <property type="component" value="Unassembled WGS sequence"/>
</dbReference>
<dbReference type="AlphaFoldDB" id="A0A4R5EWB9"/>
<comment type="caution">
    <text evidence="4">The sequence shown here is derived from an EMBL/GenBank/DDBJ whole genome shotgun (WGS) entry which is preliminary data.</text>
</comment>
<keyword evidence="2" id="KW-0012">Acyltransferase</keyword>
<dbReference type="EMBL" id="SMFP01000004">
    <property type="protein sequence ID" value="TDE39140.1"/>
    <property type="molecule type" value="Genomic_DNA"/>
</dbReference>
<feature type="domain" description="N-acetyltransferase" evidence="3">
    <location>
        <begin position="38"/>
        <end position="187"/>
    </location>
</feature>
<dbReference type="InterPro" id="IPR016181">
    <property type="entry name" value="Acyl_CoA_acyltransferase"/>
</dbReference>
<reference evidence="4 5" key="1">
    <citation type="submission" date="2019-03" db="EMBL/GenBank/DDBJ databases">
        <authorList>
            <person name="Zhang S."/>
        </authorList>
    </citation>
    <scope>NUCLEOTIDE SEQUENCE [LARGE SCALE GENOMIC DNA]</scope>
    <source>
        <strain evidence="4 5">S4J41</strain>
    </source>
</reference>
<dbReference type="GO" id="GO:0016747">
    <property type="term" value="F:acyltransferase activity, transferring groups other than amino-acyl groups"/>
    <property type="evidence" value="ECO:0007669"/>
    <property type="project" value="InterPro"/>
</dbReference>
<proteinExistence type="predicted"/>
<evidence type="ECO:0000256" key="1">
    <source>
        <dbReference type="ARBA" id="ARBA00022679"/>
    </source>
</evidence>
<dbReference type="PROSITE" id="PS51186">
    <property type="entry name" value="GNAT"/>
    <property type="match status" value="1"/>
</dbReference>
<dbReference type="SUPFAM" id="SSF55729">
    <property type="entry name" value="Acyl-CoA N-acyltransferases (Nat)"/>
    <property type="match status" value="1"/>
</dbReference>
<protein>
    <submittedName>
        <fullName evidence="4">GNAT family N-acetyltransferase</fullName>
    </submittedName>
</protein>
<keyword evidence="5" id="KW-1185">Reference proteome</keyword>
<evidence type="ECO:0000259" key="3">
    <source>
        <dbReference type="PROSITE" id="PS51186"/>
    </source>
</evidence>
<dbReference type="CDD" id="cd04301">
    <property type="entry name" value="NAT_SF"/>
    <property type="match status" value="1"/>
</dbReference>
<keyword evidence="1 4" id="KW-0808">Transferase</keyword>
<evidence type="ECO:0000313" key="5">
    <source>
        <dbReference type="Proteomes" id="UP000294662"/>
    </source>
</evidence>
<accession>A0A4R5EWB9</accession>
<dbReference type="InterPro" id="IPR000182">
    <property type="entry name" value="GNAT_dom"/>
</dbReference>
<organism evidence="4 5">
    <name type="scientific">Antarcticimicrobium sediminis</name>
    <dbReference type="NCBI Taxonomy" id="2546227"/>
    <lineage>
        <taxon>Bacteria</taxon>
        <taxon>Pseudomonadati</taxon>
        <taxon>Pseudomonadota</taxon>
        <taxon>Alphaproteobacteria</taxon>
        <taxon>Rhodobacterales</taxon>
        <taxon>Paracoccaceae</taxon>
        <taxon>Antarcticimicrobium</taxon>
    </lineage>
</organism>
<evidence type="ECO:0000256" key="2">
    <source>
        <dbReference type="ARBA" id="ARBA00023315"/>
    </source>
</evidence>
<dbReference type="Gene3D" id="3.40.630.30">
    <property type="match status" value="1"/>
</dbReference>
<dbReference type="PANTHER" id="PTHR43800">
    <property type="entry name" value="PEPTIDYL-LYSINE N-ACETYLTRANSFERASE YJAB"/>
    <property type="match status" value="1"/>
</dbReference>
<dbReference type="OrthoDB" id="275336at2"/>